<comment type="subcellular location">
    <subcellularLocation>
        <location evidence="5">Cell membrane</location>
        <topology evidence="5">Multi-pass membrane protein</topology>
    </subcellularLocation>
    <subcellularLocation>
        <location evidence="1">Membrane</location>
        <topology evidence="1">Multi-pass membrane protein</topology>
    </subcellularLocation>
</comment>
<evidence type="ECO:0000256" key="2">
    <source>
        <dbReference type="ARBA" id="ARBA00022692"/>
    </source>
</evidence>
<proteinExistence type="inferred from homology"/>
<feature type="transmembrane region" description="Helical" evidence="5">
    <location>
        <begin position="56"/>
        <end position="74"/>
    </location>
</feature>
<sequence length="282" mass="30780">MLYFRIKLQEVLMALLEIFGYLSALIIGIVLGLIGGGGSILAVPVLAYLFSVDEKIATAYSLFIVGASALVGGIKQHLKGYVDWRTALVFGIPSIIGVTLVRYYVIPALPEVIFTLNNFAFTRRMIMFGLFAVLMVPAAISMLRGRRETTIKDQSAVTYNYPLILAEGLVVGGITGFIGAGGGFLIIPALVLFANVQMKIAIGTSLVIIAFKSLLGFFMGDALTMEIDWMFLAAFTSLSFAGIFIGSYLSNFIDGNKLKKGFGYFILVMAVFIFYMEFFVKH</sequence>
<dbReference type="InterPro" id="IPR002781">
    <property type="entry name" value="TM_pro_TauE-like"/>
</dbReference>
<comment type="similarity">
    <text evidence="5">Belongs to the 4-toluene sulfonate uptake permease (TSUP) (TC 2.A.102) family.</text>
</comment>
<feature type="transmembrane region" description="Helical" evidence="5">
    <location>
        <begin position="200"/>
        <end position="218"/>
    </location>
</feature>
<organism evidence="6 7">
    <name type="scientific">Bizionia paragorgiae</name>
    <dbReference type="NCBI Taxonomy" id="283786"/>
    <lineage>
        <taxon>Bacteria</taxon>
        <taxon>Pseudomonadati</taxon>
        <taxon>Bacteroidota</taxon>
        <taxon>Flavobacteriia</taxon>
        <taxon>Flavobacteriales</taxon>
        <taxon>Flavobacteriaceae</taxon>
        <taxon>Bizionia</taxon>
    </lineage>
</organism>
<dbReference type="PANTHER" id="PTHR43701">
    <property type="entry name" value="MEMBRANE TRANSPORTER PROTEIN MJ0441-RELATED"/>
    <property type="match status" value="1"/>
</dbReference>
<feature type="transmembrane region" description="Helical" evidence="5">
    <location>
        <begin position="164"/>
        <end position="194"/>
    </location>
</feature>
<accession>A0A1H4ADN2</accession>
<dbReference type="GO" id="GO:0005886">
    <property type="term" value="C:plasma membrane"/>
    <property type="evidence" value="ECO:0007669"/>
    <property type="project" value="UniProtKB-SubCell"/>
</dbReference>
<keyword evidence="7" id="KW-1185">Reference proteome</keyword>
<evidence type="ECO:0000313" key="7">
    <source>
        <dbReference type="Proteomes" id="UP000198846"/>
    </source>
</evidence>
<feature type="transmembrane region" description="Helical" evidence="5">
    <location>
        <begin position="86"/>
        <end position="105"/>
    </location>
</feature>
<dbReference type="EMBL" id="FNQK01000010">
    <property type="protein sequence ID" value="SEA33858.1"/>
    <property type="molecule type" value="Genomic_DNA"/>
</dbReference>
<evidence type="ECO:0000313" key="6">
    <source>
        <dbReference type="EMBL" id="SEA33858.1"/>
    </source>
</evidence>
<evidence type="ECO:0000256" key="3">
    <source>
        <dbReference type="ARBA" id="ARBA00022989"/>
    </source>
</evidence>
<feature type="transmembrane region" description="Helical" evidence="5">
    <location>
        <begin position="125"/>
        <end position="143"/>
    </location>
</feature>
<dbReference type="PANTHER" id="PTHR43701:SF2">
    <property type="entry name" value="MEMBRANE TRANSPORTER PROTEIN YJNA-RELATED"/>
    <property type="match status" value="1"/>
</dbReference>
<keyword evidence="2 5" id="KW-0812">Transmembrane</keyword>
<evidence type="ECO:0000256" key="4">
    <source>
        <dbReference type="ARBA" id="ARBA00023136"/>
    </source>
</evidence>
<evidence type="ECO:0000256" key="1">
    <source>
        <dbReference type="ARBA" id="ARBA00004141"/>
    </source>
</evidence>
<dbReference type="STRING" id="283786.SAMN04487990_110116"/>
<feature type="transmembrane region" description="Helical" evidence="5">
    <location>
        <begin position="230"/>
        <end position="249"/>
    </location>
</feature>
<keyword evidence="4 5" id="KW-0472">Membrane</keyword>
<dbReference type="InterPro" id="IPR051598">
    <property type="entry name" value="TSUP/Inactive_protease-like"/>
</dbReference>
<dbReference type="Pfam" id="PF01925">
    <property type="entry name" value="TauE"/>
    <property type="match status" value="1"/>
</dbReference>
<dbReference type="AlphaFoldDB" id="A0A1H4ADN2"/>
<name>A0A1H4ADN2_BIZPA</name>
<reference evidence="6 7" key="1">
    <citation type="submission" date="2016-10" db="EMBL/GenBank/DDBJ databases">
        <authorList>
            <person name="de Groot N.N."/>
        </authorList>
    </citation>
    <scope>NUCLEOTIDE SEQUENCE [LARGE SCALE GENOMIC DNA]</scope>
    <source>
        <strain evidence="6 7">DSM 23842</strain>
    </source>
</reference>
<keyword evidence="5" id="KW-1003">Cell membrane</keyword>
<feature type="transmembrane region" description="Helical" evidence="5">
    <location>
        <begin position="21"/>
        <end position="50"/>
    </location>
</feature>
<keyword evidence="3 5" id="KW-1133">Transmembrane helix</keyword>
<dbReference type="Proteomes" id="UP000198846">
    <property type="component" value="Unassembled WGS sequence"/>
</dbReference>
<feature type="transmembrane region" description="Helical" evidence="5">
    <location>
        <begin position="261"/>
        <end position="280"/>
    </location>
</feature>
<protein>
    <recommendedName>
        <fullName evidence="5">Probable membrane transporter protein</fullName>
    </recommendedName>
</protein>
<evidence type="ECO:0000256" key="5">
    <source>
        <dbReference type="RuleBase" id="RU363041"/>
    </source>
</evidence>
<gene>
    <name evidence="6" type="ORF">SAMN04487990_110116</name>
</gene>